<dbReference type="AlphaFoldDB" id="A0A9P1N6V1"/>
<dbReference type="Proteomes" id="UP001152747">
    <property type="component" value="Unassembled WGS sequence"/>
</dbReference>
<evidence type="ECO:0000313" key="2">
    <source>
        <dbReference type="Proteomes" id="UP001152747"/>
    </source>
</evidence>
<reference evidence="1" key="1">
    <citation type="submission" date="2022-11" db="EMBL/GenBank/DDBJ databases">
        <authorList>
            <person name="Kikuchi T."/>
        </authorList>
    </citation>
    <scope>NUCLEOTIDE SEQUENCE</scope>
    <source>
        <strain evidence="1">PS1010</strain>
    </source>
</reference>
<evidence type="ECO:0000313" key="1">
    <source>
        <dbReference type="EMBL" id="CAI5453308.1"/>
    </source>
</evidence>
<gene>
    <name evidence="1" type="ORF">CAMP_LOCUS15945</name>
</gene>
<sequence>MENEKTVSLLRFSKKWKVMVKSSINEVIPTNFPTFHNVSQFTDGNNKKKAGCHGSRPIWLLIGFWEVKPPDGFAKCTNTTSSCFASLLPYWKILVAAFLSNIRPVQDPEAIKQLREK</sequence>
<dbReference type="EMBL" id="CANHGI010000005">
    <property type="protein sequence ID" value="CAI5453308.1"/>
    <property type="molecule type" value="Genomic_DNA"/>
</dbReference>
<protein>
    <submittedName>
        <fullName evidence="1">Uncharacterized protein</fullName>
    </submittedName>
</protein>
<name>A0A9P1N6V1_9PELO</name>
<organism evidence="1 2">
    <name type="scientific">Caenorhabditis angaria</name>
    <dbReference type="NCBI Taxonomy" id="860376"/>
    <lineage>
        <taxon>Eukaryota</taxon>
        <taxon>Metazoa</taxon>
        <taxon>Ecdysozoa</taxon>
        <taxon>Nematoda</taxon>
        <taxon>Chromadorea</taxon>
        <taxon>Rhabditida</taxon>
        <taxon>Rhabditina</taxon>
        <taxon>Rhabditomorpha</taxon>
        <taxon>Rhabditoidea</taxon>
        <taxon>Rhabditidae</taxon>
        <taxon>Peloderinae</taxon>
        <taxon>Caenorhabditis</taxon>
    </lineage>
</organism>
<keyword evidence="2" id="KW-1185">Reference proteome</keyword>
<accession>A0A9P1N6V1</accession>
<comment type="caution">
    <text evidence="1">The sequence shown here is derived from an EMBL/GenBank/DDBJ whole genome shotgun (WGS) entry which is preliminary data.</text>
</comment>
<proteinExistence type="predicted"/>